<dbReference type="Pfam" id="PF07355">
    <property type="entry name" value="GRDB"/>
    <property type="match status" value="1"/>
</dbReference>
<dbReference type="InterPro" id="IPR010187">
    <property type="entry name" value="Various_sel_PB"/>
</dbReference>
<evidence type="ECO:0000256" key="2">
    <source>
        <dbReference type="ARBA" id="ARBA00023002"/>
    </source>
</evidence>
<dbReference type="EMBL" id="JAHOEF010000012">
    <property type="protein sequence ID" value="MBV3382218.1"/>
    <property type="molecule type" value="Genomic_DNA"/>
</dbReference>
<dbReference type="GeneID" id="301322990"/>
<evidence type="ECO:0000313" key="4">
    <source>
        <dbReference type="EMBL" id="MBV3392276.1"/>
    </source>
</evidence>
<dbReference type="EMBL" id="JAHOEL010000013">
    <property type="protein sequence ID" value="MBV3392276.1"/>
    <property type="molecule type" value="Genomic_DNA"/>
</dbReference>
<dbReference type="RefSeq" id="WP_006504765.1">
    <property type="nucleotide sequence ID" value="NZ_CAXVKV010000001.1"/>
</dbReference>
<dbReference type="Proteomes" id="UP001197492">
    <property type="component" value="Unassembled WGS sequence"/>
</dbReference>
<proteinExistence type="predicted"/>
<keyword evidence="1" id="KW-0712">Selenocysteine</keyword>
<dbReference type="GO" id="GO:0050485">
    <property type="term" value="F:oxidoreductase activity, acting on X-H and Y-H to form an X-Y bond, with a disulfide as acceptor"/>
    <property type="evidence" value="ECO:0007669"/>
    <property type="project" value="InterPro"/>
</dbReference>
<dbReference type="AlphaFoldDB" id="A0AAW4MPY6"/>
<dbReference type="NCBIfam" id="NF041545">
    <property type="entry name" value="GrdB_like_no_Se"/>
    <property type="match status" value="1"/>
</dbReference>
<comment type="caution">
    <text evidence="3">The sequence shown here is derived from an EMBL/GenBank/DDBJ whole genome shotgun (WGS) entry which is preliminary data.</text>
</comment>
<accession>A0AAW4MPY6</accession>
<organism evidence="3 5">
    <name type="scientific">Catenibacterium mitsuokai</name>
    <dbReference type="NCBI Taxonomy" id="100886"/>
    <lineage>
        <taxon>Bacteria</taxon>
        <taxon>Bacillati</taxon>
        <taxon>Bacillota</taxon>
        <taxon>Erysipelotrichia</taxon>
        <taxon>Erysipelotrichales</taxon>
        <taxon>Coprobacillaceae</taxon>
        <taxon>Catenibacterium</taxon>
    </lineage>
</organism>
<evidence type="ECO:0000313" key="6">
    <source>
        <dbReference type="Proteomes" id="UP001197492"/>
    </source>
</evidence>
<dbReference type="InterPro" id="IPR048083">
    <property type="entry name" value="GrdB-like"/>
</dbReference>
<keyword evidence="2" id="KW-0560">Oxidoreductase</keyword>
<protein>
    <submittedName>
        <fullName evidence="3">Glycine/betaine/sarcosine/D-proline family reductase selenoprotein B</fullName>
    </submittedName>
</protein>
<evidence type="ECO:0000313" key="3">
    <source>
        <dbReference type="EMBL" id="MBV3382218.1"/>
    </source>
</evidence>
<reference evidence="3 6" key="1">
    <citation type="submission" date="2021-06" db="EMBL/GenBank/DDBJ databases">
        <title>Collection of gut derived symbiotic bacterial strains cultured from healthy donors.</title>
        <authorList>
            <person name="Lin H."/>
            <person name="Littmann E."/>
            <person name="Pamer E.G."/>
        </authorList>
    </citation>
    <scope>NUCLEOTIDE SEQUENCE</scope>
    <source>
        <strain evidence="4 6">MSK.21.70</strain>
        <strain evidence="3">MSK.21.82</strain>
    </source>
</reference>
<name>A0AAW4MPY6_9FIRM</name>
<sequence length="173" mass="19199">MKIVMIYDQIQSGKGIKDDHMVPLGLVKESCGPAIMMEPFLKQVNGHVVCCLYCGDGFYEANSDEVSRKLCAMVEKIKPDVVVCGPCFNYLGYGRMAARVAYDINEKTHSHAMAAMSIENEETINEYKDKVHIIKTPKKGGTGLNESLEGICQLAKAMCEQKDEDIVASKYCF</sequence>
<gene>
    <name evidence="3" type="ORF">KSV97_03040</name>
    <name evidence="4" type="ORF">KSW06_03220</name>
</gene>
<evidence type="ECO:0000256" key="1">
    <source>
        <dbReference type="ARBA" id="ARBA00022933"/>
    </source>
</evidence>
<keyword evidence="6" id="KW-1185">Reference proteome</keyword>
<dbReference type="Proteomes" id="UP001196408">
    <property type="component" value="Unassembled WGS sequence"/>
</dbReference>
<evidence type="ECO:0000313" key="5">
    <source>
        <dbReference type="Proteomes" id="UP001196408"/>
    </source>
</evidence>